<dbReference type="Proteomes" id="UP000319209">
    <property type="component" value="Chromosome"/>
</dbReference>
<dbReference type="PANTHER" id="PTHR33908:SF3">
    <property type="entry name" value="UNDECAPRENYL PHOSPHATE-ALPHA-4-AMINO-4-DEOXY-L-ARABINOSE ARABINOSYL TRANSFERASE"/>
    <property type="match status" value="1"/>
</dbReference>
<dbReference type="RefSeq" id="WP_143380994.1">
    <property type="nucleotide sequence ID" value="NZ_CP041637.1"/>
</dbReference>
<feature type="transmembrane region" description="Helical" evidence="8">
    <location>
        <begin position="409"/>
        <end position="429"/>
    </location>
</feature>
<dbReference type="OrthoDB" id="8353433at2"/>
<keyword evidence="3" id="KW-0328">Glycosyltransferase</keyword>
<feature type="transmembrane region" description="Helical" evidence="8">
    <location>
        <begin position="69"/>
        <end position="101"/>
    </location>
</feature>
<protein>
    <submittedName>
        <fullName evidence="10">Glycosyltransferase</fullName>
    </submittedName>
</protein>
<dbReference type="GO" id="GO:0009103">
    <property type="term" value="P:lipopolysaccharide biosynthetic process"/>
    <property type="evidence" value="ECO:0007669"/>
    <property type="project" value="UniProtKB-ARBA"/>
</dbReference>
<keyword evidence="4 10" id="KW-0808">Transferase</keyword>
<organism evidence="10 11">
    <name type="scientific">Formosa sediminum</name>
    <dbReference type="NCBI Taxonomy" id="2594004"/>
    <lineage>
        <taxon>Bacteria</taxon>
        <taxon>Pseudomonadati</taxon>
        <taxon>Bacteroidota</taxon>
        <taxon>Flavobacteriia</taxon>
        <taxon>Flavobacteriales</taxon>
        <taxon>Flavobacteriaceae</taxon>
        <taxon>Formosa</taxon>
    </lineage>
</organism>
<feature type="transmembrane region" description="Helical" evidence="8">
    <location>
        <begin position="291"/>
        <end position="310"/>
    </location>
</feature>
<dbReference type="KEGG" id="fop:FNB79_08965"/>
<dbReference type="GO" id="GO:0005886">
    <property type="term" value="C:plasma membrane"/>
    <property type="evidence" value="ECO:0007669"/>
    <property type="project" value="UniProtKB-SubCell"/>
</dbReference>
<dbReference type="GO" id="GO:0016763">
    <property type="term" value="F:pentosyltransferase activity"/>
    <property type="evidence" value="ECO:0007669"/>
    <property type="project" value="TreeGrafter"/>
</dbReference>
<evidence type="ECO:0000256" key="2">
    <source>
        <dbReference type="ARBA" id="ARBA00022475"/>
    </source>
</evidence>
<feature type="transmembrane region" description="Helical" evidence="8">
    <location>
        <begin position="348"/>
        <end position="373"/>
    </location>
</feature>
<evidence type="ECO:0000256" key="5">
    <source>
        <dbReference type="ARBA" id="ARBA00022692"/>
    </source>
</evidence>
<feature type="transmembrane region" description="Helical" evidence="8">
    <location>
        <begin position="257"/>
        <end position="279"/>
    </location>
</feature>
<dbReference type="Pfam" id="PF13231">
    <property type="entry name" value="PMT_2"/>
    <property type="match status" value="1"/>
</dbReference>
<comment type="subcellular location">
    <subcellularLocation>
        <location evidence="1">Cell membrane</location>
        <topology evidence="1">Multi-pass membrane protein</topology>
    </subcellularLocation>
</comment>
<name>A0A516GRF8_9FLAO</name>
<keyword evidence="2" id="KW-1003">Cell membrane</keyword>
<evidence type="ECO:0000256" key="3">
    <source>
        <dbReference type="ARBA" id="ARBA00022676"/>
    </source>
</evidence>
<proteinExistence type="predicted"/>
<dbReference type="GO" id="GO:0010041">
    <property type="term" value="P:response to iron(III) ion"/>
    <property type="evidence" value="ECO:0007669"/>
    <property type="project" value="TreeGrafter"/>
</dbReference>
<keyword evidence="11" id="KW-1185">Reference proteome</keyword>
<dbReference type="AlphaFoldDB" id="A0A516GRF8"/>
<dbReference type="InterPro" id="IPR038731">
    <property type="entry name" value="RgtA/B/C-like"/>
</dbReference>
<evidence type="ECO:0000256" key="8">
    <source>
        <dbReference type="SAM" id="Phobius"/>
    </source>
</evidence>
<keyword evidence="6 8" id="KW-1133">Transmembrane helix</keyword>
<dbReference type="EMBL" id="CP041637">
    <property type="protein sequence ID" value="QDO94104.1"/>
    <property type="molecule type" value="Genomic_DNA"/>
</dbReference>
<feature type="transmembrane region" description="Helical" evidence="8">
    <location>
        <begin position="184"/>
        <end position="201"/>
    </location>
</feature>
<evidence type="ECO:0000256" key="6">
    <source>
        <dbReference type="ARBA" id="ARBA00022989"/>
    </source>
</evidence>
<feature type="transmembrane region" description="Helical" evidence="8">
    <location>
        <begin position="316"/>
        <end position="336"/>
    </location>
</feature>
<evidence type="ECO:0000313" key="11">
    <source>
        <dbReference type="Proteomes" id="UP000319209"/>
    </source>
</evidence>
<feature type="transmembrane region" description="Helical" evidence="8">
    <location>
        <begin position="379"/>
        <end position="402"/>
    </location>
</feature>
<evidence type="ECO:0000256" key="4">
    <source>
        <dbReference type="ARBA" id="ARBA00022679"/>
    </source>
</evidence>
<feature type="domain" description="Glycosyltransferase RgtA/B/C/D-like" evidence="9">
    <location>
        <begin position="63"/>
        <end position="219"/>
    </location>
</feature>
<evidence type="ECO:0000313" key="10">
    <source>
        <dbReference type="EMBL" id="QDO94104.1"/>
    </source>
</evidence>
<feature type="transmembrane region" description="Helical" evidence="8">
    <location>
        <begin position="208"/>
        <end position="227"/>
    </location>
</feature>
<feature type="transmembrane region" description="Helical" evidence="8">
    <location>
        <begin position="113"/>
        <end position="132"/>
    </location>
</feature>
<keyword evidence="7 8" id="KW-0472">Membrane</keyword>
<keyword evidence="5 8" id="KW-0812">Transmembrane</keyword>
<dbReference type="InterPro" id="IPR050297">
    <property type="entry name" value="LipidA_mod_glycosyltrf_83"/>
</dbReference>
<gene>
    <name evidence="10" type="ORF">FNB79_08965</name>
</gene>
<evidence type="ECO:0000256" key="7">
    <source>
        <dbReference type="ARBA" id="ARBA00023136"/>
    </source>
</evidence>
<evidence type="ECO:0000259" key="9">
    <source>
        <dbReference type="Pfam" id="PF13231"/>
    </source>
</evidence>
<reference evidence="10 11" key="1">
    <citation type="submission" date="2019-07" db="EMBL/GenBank/DDBJ databases">
        <title>Genome sequencing for Formosa sp. PS13.</title>
        <authorList>
            <person name="Park S.-J."/>
        </authorList>
    </citation>
    <scope>NUCLEOTIDE SEQUENCE [LARGE SCALE GENOMIC DNA]</scope>
    <source>
        <strain evidence="10 11">PS13</strain>
    </source>
</reference>
<sequence length="543" mass="63081">MIKIIEKHPIIALCALIALMLLPNLHVMQVTIMEARNFITAREMLVDNHWLLTTMNGEARYEKPPLPTWLSAISASIFGIQVYALRLPTVFMIMVLGIYVYKLSLSLLEDKEHSFVNACIAVTAFYTVGITIEAPWDIYAHGFMMVAIYHLYQLFQKQSNFWSHTLLSGLFLGFSFLSKGPVSLYALFLPFILAYASTFKFKNFRPKVFSVVSVILLMLCVGGWWFIYVRVMDPETFTHITQKETSNWGSYNIRPFYYYWSFFTQSGIWTIPAFISLLYPYLKPRVKHLKAYRFSFYWTLFAVVLLSLIPEKKSRYLMPVLIPLAINTGFYIDYLIRHFKTLKNKKETIPVFFNFGLIAAIGIAFPLIIYLNLKDQLHGYWITFSVASVILMSIGVCILYYLKQRAIKTIFYLTVIFYASIFIVALPLYKALIPEHYYDITTLKPEAEAAELNVYGTDNVSPEMIWLYGDKLPNITLENGKFQFPKDKRFGLLTKPFTADELQHISTFYTVDFVRTYDINIANKSSRKHNSRLIDSYYILTKK</sequence>
<evidence type="ECO:0000256" key="1">
    <source>
        <dbReference type="ARBA" id="ARBA00004651"/>
    </source>
</evidence>
<accession>A0A516GRF8</accession>
<dbReference type="PANTHER" id="PTHR33908">
    <property type="entry name" value="MANNOSYLTRANSFERASE YKCB-RELATED"/>
    <property type="match status" value="1"/>
</dbReference>